<reference evidence="3 4" key="1">
    <citation type="submission" date="2024-10" db="EMBL/GenBank/DDBJ databases">
        <title>Updated reference genomes for cyclostephanoid diatoms.</title>
        <authorList>
            <person name="Roberts W.R."/>
            <person name="Alverson A.J."/>
        </authorList>
    </citation>
    <scope>NUCLEOTIDE SEQUENCE [LARGE SCALE GENOMIC DNA]</scope>
    <source>
        <strain evidence="3 4">AJA232-27</strain>
    </source>
</reference>
<dbReference type="PANTHER" id="PTHR34203:SF15">
    <property type="entry name" value="SLL1173 PROTEIN"/>
    <property type="match status" value="1"/>
</dbReference>
<dbReference type="EMBL" id="JALLBG020000214">
    <property type="protein sequence ID" value="KAL3759052.1"/>
    <property type="molecule type" value="Genomic_DNA"/>
</dbReference>
<organism evidence="3 4">
    <name type="scientific">Discostella pseudostelligera</name>
    <dbReference type="NCBI Taxonomy" id="259834"/>
    <lineage>
        <taxon>Eukaryota</taxon>
        <taxon>Sar</taxon>
        <taxon>Stramenopiles</taxon>
        <taxon>Ochrophyta</taxon>
        <taxon>Bacillariophyta</taxon>
        <taxon>Coscinodiscophyceae</taxon>
        <taxon>Thalassiosirophycidae</taxon>
        <taxon>Stephanodiscales</taxon>
        <taxon>Stephanodiscaceae</taxon>
        <taxon>Discostella</taxon>
    </lineage>
</organism>
<dbReference type="Proteomes" id="UP001530293">
    <property type="component" value="Unassembled WGS sequence"/>
</dbReference>
<feature type="transmembrane region" description="Helical" evidence="1">
    <location>
        <begin position="29"/>
        <end position="48"/>
    </location>
</feature>
<sequence length="362" mass="40350">MVVVRPNSSSKRNGRGILGFASGINAKSYIILGLTMVLFSFSCCYIYIYNLHINSHHFTTSDEAAGNWRRGSSLFHRLEGMSNGFSWKVIDWQHPFSADEESRFTCTWTHFQSFLSRESAPMCVHDDDAVSNSIKGNKRWSDCDILPVLWNNGSAESYVYVEIGANIGSCLMEMLLSTNASIIAFEPHPMNLYNIKKTVSLLGESYQDRLTLFPLGLGNASATSTIYSATGNMGNSGKVISDHPGQVFDQKNQFTVHVERLDSILAASKMKIGLMKMDAQGFECRIVEGMGDVAEIIDVMKFEYAYPWLHSHGCFDLVSLLMKNFDIYTGFHDGVFSGLTNDIEVSANTNTVFDLFASKRNS</sequence>
<protein>
    <recommendedName>
        <fullName evidence="2">Methyltransferase FkbM domain-containing protein</fullName>
    </recommendedName>
</protein>
<evidence type="ECO:0000259" key="2">
    <source>
        <dbReference type="Pfam" id="PF05050"/>
    </source>
</evidence>
<dbReference type="InterPro" id="IPR006342">
    <property type="entry name" value="FkbM_mtfrase"/>
</dbReference>
<keyword evidence="1" id="KW-0472">Membrane</keyword>
<dbReference type="NCBIfam" id="TIGR01444">
    <property type="entry name" value="fkbM_fam"/>
    <property type="match status" value="1"/>
</dbReference>
<dbReference type="Pfam" id="PF05050">
    <property type="entry name" value="Methyltransf_21"/>
    <property type="match status" value="1"/>
</dbReference>
<gene>
    <name evidence="3" type="ORF">ACHAWU_008661</name>
</gene>
<keyword evidence="4" id="KW-1185">Reference proteome</keyword>
<dbReference type="InterPro" id="IPR029063">
    <property type="entry name" value="SAM-dependent_MTases_sf"/>
</dbReference>
<evidence type="ECO:0000313" key="3">
    <source>
        <dbReference type="EMBL" id="KAL3759052.1"/>
    </source>
</evidence>
<proteinExistence type="predicted"/>
<feature type="domain" description="Methyltransferase FkbM" evidence="2">
    <location>
        <begin position="162"/>
        <end position="299"/>
    </location>
</feature>
<accession>A0ABD3MA10</accession>
<dbReference type="PANTHER" id="PTHR34203">
    <property type="entry name" value="METHYLTRANSFERASE, FKBM FAMILY PROTEIN"/>
    <property type="match status" value="1"/>
</dbReference>
<keyword evidence="1" id="KW-1133">Transmembrane helix</keyword>
<dbReference type="Gene3D" id="3.40.50.150">
    <property type="entry name" value="Vaccinia Virus protein VP39"/>
    <property type="match status" value="1"/>
</dbReference>
<dbReference type="AlphaFoldDB" id="A0ABD3MA10"/>
<evidence type="ECO:0000313" key="4">
    <source>
        <dbReference type="Proteomes" id="UP001530293"/>
    </source>
</evidence>
<dbReference type="SUPFAM" id="SSF53335">
    <property type="entry name" value="S-adenosyl-L-methionine-dependent methyltransferases"/>
    <property type="match status" value="1"/>
</dbReference>
<keyword evidence="1" id="KW-0812">Transmembrane</keyword>
<name>A0ABD3MA10_9STRA</name>
<evidence type="ECO:0000256" key="1">
    <source>
        <dbReference type="SAM" id="Phobius"/>
    </source>
</evidence>
<dbReference type="InterPro" id="IPR052514">
    <property type="entry name" value="SAM-dependent_MTase"/>
</dbReference>
<comment type="caution">
    <text evidence="3">The sequence shown here is derived from an EMBL/GenBank/DDBJ whole genome shotgun (WGS) entry which is preliminary data.</text>
</comment>